<dbReference type="AlphaFoldDB" id="A0A8K0DF93"/>
<dbReference type="InterPro" id="IPR029526">
    <property type="entry name" value="PGBD"/>
</dbReference>
<dbReference type="PANTHER" id="PTHR47055">
    <property type="entry name" value="DDE_TNP_1_7 DOMAIN-CONTAINING PROTEIN"/>
    <property type="match status" value="1"/>
</dbReference>
<protein>
    <recommendedName>
        <fullName evidence="1">PiggyBac transposable element-derived protein domain-containing protein</fullName>
    </recommendedName>
</protein>
<dbReference type="Pfam" id="PF13843">
    <property type="entry name" value="DDE_Tnp_1_7"/>
    <property type="match status" value="1"/>
</dbReference>
<proteinExistence type="predicted"/>
<feature type="domain" description="PiggyBac transposable element-derived protein" evidence="1">
    <location>
        <begin position="11"/>
        <end position="106"/>
    </location>
</feature>
<dbReference type="InterPro" id="IPR052638">
    <property type="entry name" value="PiggyBac_TE-derived"/>
</dbReference>
<evidence type="ECO:0000313" key="3">
    <source>
        <dbReference type="Proteomes" id="UP000801492"/>
    </source>
</evidence>
<sequence length="111" mass="12964">YSQFVNKSIIEMFELVFDDKVIQFLIEESEVNVQFKNATDPKIIAEEMKSVIAILILSGYDKKQGRCFYWDTKVGLKNIIATEPMRRNKFFSIMQFLNCADNNKPNLEEKA</sequence>
<reference evidence="2" key="1">
    <citation type="submission" date="2019-08" db="EMBL/GenBank/DDBJ databases">
        <title>The genome of the North American firefly Photinus pyralis.</title>
        <authorList>
            <consortium name="Photinus pyralis genome working group"/>
            <person name="Fallon T.R."/>
            <person name="Sander Lower S.E."/>
            <person name="Weng J.-K."/>
        </authorList>
    </citation>
    <scope>NUCLEOTIDE SEQUENCE</scope>
    <source>
        <strain evidence="2">TRF0915ILg1</strain>
        <tissue evidence="2">Whole body</tissue>
    </source>
</reference>
<dbReference type="OrthoDB" id="6764317at2759"/>
<feature type="non-terminal residue" evidence="2">
    <location>
        <position position="1"/>
    </location>
</feature>
<keyword evidence="3" id="KW-1185">Reference proteome</keyword>
<name>A0A8K0DF93_IGNLU</name>
<evidence type="ECO:0000259" key="1">
    <source>
        <dbReference type="Pfam" id="PF13843"/>
    </source>
</evidence>
<dbReference type="Proteomes" id="UP000801492">
    <property type="component" value="Unassembled WGS sequence"/>
</dbReference>
<dbReference type="PANTHER" id="PTHR47055:SF3">
    <property type="entry name" value="PHORBOL-ESTER_DAG-TYPE DOMAIN-CONTAINING PROTEIN"/>
    <property type="match status" value="1"/>
</dbReference>
<accession>A0A8K0DF93</accession>
<dbReference type="GO" id="GO:0043565">
    <property type="term" value="F:sequence-specific DNA binding"/>
    <property type="evidence" value="ECO:0007669"/>
    <property type="project" value="TreeGrafter"/>
</dbReference>
<evidence type="ECO:0000313" key="2">
    <source>
        <dbReference type="EMBL" id="KAF2902226.1"/>
    </source>
</evidence>
<gene>
    <name evidence="2" type="ORF">ILUMI_03961</name>
</gene>
<comment type="caution">
    <text evidence="2">The sequence shown here is derived from an EMBL/GenBank/DDBJ whole genome shotgun (WGS) entry which is preliminary data.</text>
</comment>
<organism evidence="2 3">
    <name type="scientific">Ignelater luminosus</name>
    <name type="common">Cucubano</name>
    <name type="synonym">Pyrophorus luminosus</name>
    <dbReference type="NCBI Taxonomy" id="2038154"/>
    <lineage>
        <taxon>Eukaryota</taxon>
        <taxon>Metazoa</taxon>
        <taxon>Ecdysozoa</taxon>
        <taxon>Arthropoda</taxon>
        <taxon>Hexapoda</taxon>
        <taxon>Insecta</taxon>
        <taxon>Pterygota</taxon>
        <taxon>Neoptera</taxon>
        <taxon>Endopterygota</taxon>
        <taxon>Coleoptera</taxon>
        <taxon>Polyphaga</taxon>
        <taxon>Elateriformia</taxon>
        <taxon>Elateroidea</taxon>
        <taxon>Elateridae</taxon>
        <taxon>Agrypninae</taxon>
        <taxon>Pyrophorini</taxon>
        <taxon>Ignelater</taxon>
    </lineage>
</organism>
<dbReference type="EMBL" id="VTPC01001360">
    <property type="protein sequence ID" value="KAF2902226.1"/>
    <property type="molecule type" value="Genomic_DNA"/>
</dbReference>